<dbReference type="Pfam" id="PF00198">
    <property type="entry name" value="2-oxoacid_dh"/>
    <property type="match status" value="1"/>
</dbReference>
<name>A0ABW9UKC9_9BACL</name>
<dbReference type="PANTHER" id="PTHR43178:SF5">
    <property type="entry name" value="LIPOAMIDE ACYLTRANSFERASE COMPONENT OF BRANCHED-CHAIN ALPHA-KETO ACID DEHYDROGENASE COMPLEX, MITOCHONDRIAL"/>
    <property type="match status" value="1"/>
</dbReference>
<evidence type="ECO:0000313" key="6">
    <source>
        <dbReference type="Proteomes" id="UP000467637"/>
    </source>
</evidence>
<dbReference type="InterPro" id="IPR023213">
    <property type="entry name" value="CAT-like_dom_sf"/>
</dbReference>
<keyword evidence="3" id="KW-0012">Acyltransferase</keyword>
<dbReference type="EMBL" id="WSEM01000039">
    <property type="protein sequence ID" value="MVQ39986.1"/>
    <property type="molecule type" value="Genomic_DNA"/>
</dbReference>
<evidence type="ECO:0000256" key="1">
    <source>
        <dbReference type="ARBA" id="ARBA00001938"/>
    </source>
</evidence>
<evidence type="ECO:0000256" key="3">
    <source>
        <dbReference type="ARBA" id="ARBA00023315"/>
    </source>
</evidence>
<dbReference type="Gene3D" id="3.30.559.10">
    <property type="entry name" value="Chloramphenicol acetyltransferase-like domain"/>
    <property type="match status" value="1"/>
</dbReference>
<dbReference type="Proteomes" id="UP000467637">
    <property type="component" value="Unassembled WGS sequence"/>
</dbReference>
<protein>
    <recommendedName>
        <fullName evidence="4">2-oxoacid dehydrogenase acyltransferase catalytic domain-containing protein</fullName>
    </recommendedName>
</protein>
<evidence type="ECO:0000313" key="5">
    <source>
        <dbReference type="EMBL" id="MVQ39986.1"/>
    </source>
</evidence>
<reference evidence="5 6" key="1">
    <citation type="submission" date="2019-12" db="EMBL/GenBank/DDBJ databases">
        <authorList>
            <person name="Huq M.A."/>
        </authorList>
    </citation>
    <scope>NUCLEOTIDE SEQUENCE [LARGE SCALE GENOMIC DNA]</scope>
    <source>
        <strain evidence="5 6">MAH-34</strain>
    </source>
</reference>
<organism evidence="5 6">
    <name type="scientific">Paenibacillus anseongense</name>
    <dbReference type="NCBI Taxonomy" id="2682845"/>
    <lineage>
        <taxon>Bacteria</taxon>
        <taxon>Bacillati</taxon>
        <taxon>Bacillota</taxon>
        <taxon>Bacilli</taxon>
        <taxon>Bacillales</taxon>
        <taxon>Paenibacillaceae</taxon>
        <taxon>Paenibacillus</taxon>
    </lineage>
</organism>
<comment type="caution">
    <text evidence="5">The sequence shown here is derived from an EMBL/GenBank/DDBJ whole genome shotgun (WGS) entry which is preliminary data.</text>
</comment>
<dbReference type="InterPro" id="IPR001078">
    <property type="entry name" value="2-oxoacid_DH_actylTfrase"/>
</dbReference>
<evidence type="ECO:0000259" key="4">
    <source>
        <dbReference type="Pfam" id="PF00198"/>
    </source>
</evidence>
<keyword evidence="2" id="KW-0808">Transferase</keyword>
<dbReference type="PANTHER" id="PTHR43178">
    <property type="entry name" value="DIHYDROLIPOAMIDE ACETYLTRANSFERASE COMPONENT OF PYRUVATE DEHYDROGENASE COMPLEX"/>
    <property type="match status" value="1"/>
</dbReference>
<evidence type="ECO:0000256" key="2">
    <source>
        <dbReference type="ARBA" id="ARBA00022679"/>
    </source>
</evidence>
<dbReference type="InterPro" id="IPR050743">
    <property type="entry name" value="2-oxoacid_DH_E2_comp"/>
</dbReference>
<accession>A0ABW9UKC9</accession>
<gene>
    <name evidence="5" type="ORF">GON05_35955</name>
</gene>
<feature type="domain" description="2-oxoacid dehydrogenase acyltransferase catalytic" evidence="4">
    <location>
        <begin position="15"/>
        <end position="239"/>
    </location>
</feature>
<dbReference type="SUPFAM" id="SSF52777">
    <property type="entry name" value="CoA-dependent acyltransferases"/>
    <property type="match status" value="1"/>
</dbReference>
<comment type="cofactor">
    <cofactor evidence="1">
        <name>(R)-lipoate</name>
        <dbReference type="ChEBI" id="CHEBI:83088"/>
    </cofactor>
</comment>
<keyword evidence="6" id="KW-1185">Reference proteome</keyword>
<proteinExistence type="predicted"/>
<sequence>MSQYEESGATLPGDQILAISPMRQAIASRMQQSVTEIPRAWLMIEVDVTNLVALRQKLKESFLLTEGFPLTISPFVIKGIVNALKEFPLMNASWTPKGIAVQRNIHISVAAGSEDEDAVIAPVLHHADRKSIAGLAFELFDLLKRAKAGTIRPAEMQGGTFAFHNTGAFGSMLSYPIIQHSQAANLTFESIVRKPVVIQEMIAIRSMVSICLSFDHRILDGMICGRFLQRVKHYLEKYDLETVIY</sequence>
<dbReference type="RefSeq" id="WP_157326284.1">
    <property type="nucleotide sequence ID" value="NZ_WSEM01000039.1"/>
</dbReference>